<feature type="transmembrane region" description="Helical" evidence="8">
    <location>
        <begin position="423"/>
        <end position="444"/>
    </location>
</feature>
<dbReference type="AlphaFoldDB" id="A0A6J0NZL9"/>
<dbReference type="GeneID" id="108860448"/>
<dbReference type="Gene3D" id="1.10.3430.10">
    <property type="entry name" value="Ammonium transporter AmtB like domains"/>
    <property type="match status" value="1"/>
</dbReference>
<feature type="transmembrane region" description="Helical" evidence="8">
    <location>
        <begin position="132"/>
        <end position="150"/>
    </location>
</feature>
<dbReference type="PANTHER" id="PTHR11730:SF103">
    <property type="entry name" value="AMMONIUM TRANSPORTER 1 MEMBER 3"/>
    <property type="match status" value="1"/>
</dbReference>
<dbReference type="InterPro" id="IPR018047">
    <property type="entry name" value="Ammonium_transpt_CS"/>
</dbReference>
<feature type="transmembrane region" description="Helical" evidence="8">
    <location>
        <begin position="199"/>
        <end position="223"/>
    </location>
</feature>
<evidence type="ECO:0000256" key="8">
    <source>
        <dbReference type="RuleBase" id="RU362002"/>
    </source>
</evidence>
<evidence type="ECO:0000256" key="1">
    <source>
        <dbReference type="ARBA" id="ARBA00004141"/>
    </source>
</evidence>
<dbReference type="KEGG" id="rsz:108860448"/>
<evidence type="ECO:0000256" key="6">
    <source>
        <dbReference type="ARBA" id="ARBA00023136"/>
    </source>
</evidence>
<keyword evidence="7 8" id="KW-0924">Ammonia transport</keyword>
<keyword evidence="10" id="KW-1185">Reference proteome</keyword>
<dbReference type="Pfam" id="PF00909">
    <property type="entry name" value="Ammonium_transp"/>
    <property type="match status" value="1"/>
</dbReference>
<dbReference type="PROSITE" id="PS01219">
    <property type="entry name" value="AMMONIUM_TRANSP"/>
    <property type="match status" value="1"/>
</dbReference>
<gene>
    <name evidence="11" type="primary">LOC108860448</name>
</gene>
<dbReference type="FunFam" id="1.10.3430.10:FF:000006">
    <property type="entry name" value="Ammonium transporter"/>
    <property type="match status" value="1"/>
</dbReference>
<evidence type="ECO:0000313" key="11">
    <source>
        <dbReference type="RefSeq" id="XP_018489830.1"/>
    </source>
</evidence>
<proteinExistence type="inferred from homology"/>
<dbReference type="Proteomes" id="UP000504610">
    <property type="component" value="Chromosome 5"/>
</dbReference>
<dbReference type="GO" id="GO:0097272">
    <property type="term" value="P:ammonium homeostasis"/>
    <property type="evidence" value="ECO:0007669"/>
    <property type="project" value="TreeGrafter"/>
</dbReference>
<comment type="subcellular location">
    <subcellularLocation>
        <location evidence="8">Cell membrane</location>
        <topology evidence="8">Multi-pass membrane protein</topology>
    </subcellularLocation>
    <subcellularLocation>
        <location evidence="1">Membrane</location>
        <topology evidence="1">Multi-pass membrane protein</topology>
    </subcellularLocation>
</comment>
<keyword evidence="3 8" id="KW-0813">Transport</keyword>
<organism evidence="10 11">
    <name type="scientific">Raphanus sativus</name>
    <name type="common">Radish</name>
    <name type="synonym">Raphanus raphanistrum var. sativus</name>
    <dbReference type="NCBI Taxonomy" id="3726"/>
    <lineage>
        <taxon>Eukaryota</taxon>
        <taxon>Viridiplantae</taxon>
        <taxon>Streptophyta</taxon>
        <taxon>Embryophyta</taxon>
        <taxon>Tracheophyta</taxon>
        <taxon>Spermatophyta</taxon>
        <taxon>Magnoliopsida</taxon>
        <taxon>eudicotyledons</taxon>
        <taxon>Gunneridae</taxon>
        <taxon>Pentapetalae</taxon>
        <taxon>rosids</taxon>
        <taxon>malvids</taxon>
        <taxon>Brassicales</taxon>
        <taxon>Brassicaceae</taxon>
        <taxon>Brassiceae</taxon>
        <taxon>Raphanus</taxon>
    </lineage>
</organism>
<evidence type="ECO:0000256" key="7">
    <source>
        <dbReference type="ARBA" id="ARBA00023177"/>
    </source>
</evidence>
<evidence type="ECO:0000256" key="2">
    <source>
        <dbReference type="ARBA" id="ARBA00005887"/>
    </source>
</evidence>
<feature type="transmembrane region" description="Helical" evidence="8">
    <location>
        <begin position="157"/>
        <end position="179"/>
    </location>
</feature>
<dbReference type="GO" id="GO:0005886">
    <property type="term" value="C:plasma membrane"/>
    <property type="evidence" value="ECO:0007669"/>
    <property type="project" value="UniProtKB-SubCell"/>
</dbReference>
<protein>
    <recommendedName>
        <fullName evidence="8">Ammonium transporter</fullName>
    </recommendedName>
</protein>
<feature type="transmembrane region" description="Helical" evidence="8">
    <location>
        <begin position="244"/>
        <end position="262"/>
    </location>
</feature>
<feature type="transmembrane region" description="Helical" evidence="8">
    <location>
        <begin position="48"/>
        <end position="72"/>
    </location>
</feature>
<dbReference type="RefSeq" id="XP_018489830.1">
    <property type="nucleotide sequence ID" value="XM_018634328.2"/>
</dbReference>
<dbReference type="GO" id="GO:0008519">
    <property type="term" value="F:ammonium channel activity"/>
    <property type="evidence" value="ECO:0007669"/>
    <property type="project" value="InterPro"/>
</dbReference>
<keyword evidence="5 8" id="KW-1133">Transmembrane helix</keyword>
<keyword evidence="6 8" id="KW-0472">Membrane</keyword>
<accession>A0A6J0NZL9</accession>
<dbReference type="InterPro" id="IPR029020">
    <property type="entry name" value="Ammonium/urea_transptr"/>
</dbReference>
<reference evidence="11" key="2">
    <citation type="submission" date="2025-08" db="UniProtKB">
        <authorList>
            <consortium name="RefSeq"/>
        </authorList>
    </citation>
    <scope>IDENTIFICATION</scope>
    <source>
        <tissue evidence="11">Leaf</tissue>
    </source>
</reference>
<evidence type="ECO:0000256" key="5">
    <source>
        <dbReference type="ARBA" id="ARBA00022989"/>
    </source>
</evidence>
<sequence length="504" mass="54064">MSGALTCSVSDLSAMLGPNTTAAAEYICGQLGTVNNKFTDAAYAVDNTYLLFSAYLVFSMQIGFAMLCAGSVRAKNTMNIMLTNVLDAAAGGLFYYLFGYAFAFGGSSEGFIGRHNFALRDFPTLTSDYSFFIYQWSFAIAAAGITSGSIAERTQFVAYLIYSSFLTGFVYPVVSHWFWSPFGWASPFRPAEDRLFNTGAIDFAGSGVVHMVGGIAGLWGALIEGPRRGRFEKSGRAIALRGHSASLVVLGTFLLWFGWYGFNPGSFTKILVPYETGSSYGQWSGIGRTAITTTLAGSTAALTTLFGKRLLSGHWNVTDVCNGLLGGFAAITGGCSVVEPWAAIVCGFVAALVLIGCNKLAEIVQYDDPLEAAQLHGGCSAWGLIFVGLFAKEKYLNEVYGETPGRPYGLLMGGGGKLLGAQLVQILVVAGWVSATMGTLFFLLKRLGLLRISEKDEMAGMDMTRHGGFAYMYYDNDDESHRAIQLQRVGPGSPFPRSVTPPRA</sequence>
<comment type="caution">
    <text evidence="8">Lacks conserved residue(s) required for the propagation of feature annotation.</text>
</comment>
<dbReference type="SUPFAM" id="SSF111352">
    <property type="entry name" value="Ammonium transporter"/>
    <property type="match status" value="1"/>
</dbReference>
<keyword evidence="4 8" id="KW-0812">Transmembrane</keyword>
<dbReference type="NCBIfam" id="TIGR00836">
    <property type="entry name" value="amt"/>
    <property type="match status" value="1"/>
</dbReference>
<comment type="similarity">
    <text evidence="2 8">Belongs to the ammonia transporter channel (TC 1.A.11.2) family.</text>
</comment>
<evidence type="ECO:0000256" key="3">
    <source>
        <dbReference type="ARBA" id="ARBA00022448"/>
    </source>
</evidence>
<dbReference type="InterPro" id="IPR001905">
    <property type="entry name" value="Ammonium_transpt"/>
</dbReference>
<dbReference type="PANTHER" id="PTHR11730">
    <property type="entry name" value="AMMONIUM TRANSPORTER"/>
    <property type="match status" value="1"/>
</dbReference>
<evidence type="ECO:0000256" key="4">
    <source>
        <dbReference type="ARBA" id="ARBA00022692"/>
    </source>
</evidence>
<name>A0A6J0NZL9_RAPSA</name>
<reference evidence="10" key="1">
    <citation type="journal article" date="2019" name="Database">
        <title>The radish genome database (RadishGD): an integrated information resource for radish genomics.</title>
        <authorList>
            <person name="Yu H.J."/>
            <person name="Baek S."/>
            <person name="Lee Y.J."/>
            <person name="Cho A."/>
            <person name="Mun J.H."/>
        </authorList>
    </citation>
    <scope>NUCLEOTIDE SEQUENCE [LARGE SCALE GENOMIC DNA]</scope>
    <source>
        <strain evidence="10">cv. WK10039</strain>
    </source>
</reference>
<dbReference type="OrthoDB" id="534912at2759"/>
<feature type="domain" description="Ammonium transporter AmtB-like" evidence="9">
    <location>
        <begin position="49"/>
        <end position="471"/>
    </location>
</feature>
<dbReference type="InterPro" id="IPR024041">
    <property type="entry name" value="NH4_transpt_AmtB-like_dom"/>
</dbReference>
<evidence type="ECO:0000259" key="9">
    <source>
        <dbReference type="Pfam" id="PF00909"/>
    </source>
</evidence>
<feature type="transmembrane region" description="Helical" evidence="8">
    <location>
        <begin position="93"/>
        <end position="112"/>
    </location>
</feature>
<evidence type="ECO:0000313" key="10">
    <source>
        <dbReference type="Proteomes" id="UP000504610"/>
    </source>
</evidence>